<dbReference type="AlphaFoldDB" id="V8QTG8"/>
<dbReference type="EC" id="2.4.2.19" evidence="5"/>
<dbReference type="InterPro" id="IPR004393">
    <property type="entry name" value="NadC"/>
</dbReference>
<dbReference type="eggNOG" id="COG0157">
    <property type="taxonomic scope" value="Bacteria"/>
</dbReference>
<evidence type="ECO:0000259" key="14">
    <source>
        <dbReference type="Pfam" id="PF02749"/>
    </source>
</evidence>
<dbReference type="SUPFAM" id="SSF51690">
    <property type="entry name" value="Nicotinate/Quinolinate PRTase C-terminal domain-like"/>
    <property type="match status" value="1"/>
</dbReference>
<evidence type="ECO:0000256" key="1">
    <source>
        <dbReference type="ARBA" id="ARBA00003237"/>
    </source>
</evidence>
<accession>V8QTG8</accession>
<dbReference type="InterPro" id="IPR013785">
    <property type="entry name" value="Aldolase_TIM"/>
</dbReference>
<reference evidence="15 16" key="1">
    <citation type="journal article" date="2014" name="Genome Announc.">
        <title>Draft Genome Sequence of Advenella kashmirensis Strain W13003, a Polycyclic Aromatic Hydrocarbon-Degrading Bacterium.</title>
        <authorList>
            <person name="Wang X."/>
            <person name="Jin D."/>
            <person name="Zhou L."/>
            <person name="Wu L."/>
            <person name="An W."/>
            <person name="Zhao L."/>
        </authorList>
    </citation>
    <scope>NUCLEOTIDE SEQUENCE [LARGE SCALE GENOMIC DNA]</scope>
    <source>
        <strain evidence="15 16">W13003</strain>
    </source>
</reference>
<dbReference type="EMBL" id="AYXT01000009">
    <property type="protein sequence ID" value="ETF02600.1"/>
    <property type="molecule type" value="Genomic_DNA"/>
</dbReference>
<dbReference type="HOGENOM" id="CLU_039622_0_1_4"/>
<dbReference type="Gene3D" id="3.90.1170.20">
    <property type="entry name" value="Quinolinate phosphoribosyl transferase, N-terminal domain"/>
    <property type="match status" value="1"/>
</dbReference>
<evidence type="ECO:0000256" key="8">
    <source>
        <dbReference type="ARBA" id="ARBA00022679"/>
    </source>
</evidence>
<gene>
    <name evidence="15" type="ORF">W822_06985</name>
</gene>
<evidence type="ECO:0000256" key="12">
    <source>
        <dbReference type="PIRNR" id="PIRNR006250"/>
    </source>
</evidence>
<evidence type="ECO:0000256" key="4">
    <source>
        <dbReference type="ARBA" id="ARBA00011218"/>
    </source>
</evidence>
<dbReference type="GO" id="GO:0034213">
    <property type="term" value="P:quinolinate catabolic process"/>
    <property type="evidence" value="ECO:0007669"/>
    <property type="project" value="TreeGrafter"/>
</dbReference>
<dbReference type="InterPro" id="IPR037128">
    <property type="entry name" value="Quinolinate_PRibosylTase_N_sf"/>
</dbReference>
<keyword evidence="16" id="KW-1185">Reference proteome</keyword>
<dbReference type="GO" id="GO:0004514">
    <property type="term" value="F:nicotinate-nucleotide diphosphorylase (carboxylating) activity"/>
    <property type="evidence" value="ECO:0007669"/>
    <property type="project" value="UniProtKB-EC"/>
</dbReference>
<organism evidence="15 16">
    <name type="scientific">Advenella kashmirensis W13003</name>
    <dbReference type="NCBI Taxonomy" id="1424334"/>
    <lineage>
        <taxon>Bacteria</taxon>
        <taxon>Pseudomonadati</taxon>
        <taxon>Pseudomonadota</taxon>
        <taxon>Betaproteobacteria</taxon>
        <taxon>Burkholderiales</taxon>
        <taxon>Alcaligenaceae</taxon>
    </lineage>
</organism>
<feature type="domain" description="Quinolinate phosphoribosyl transferase C-terminal" evidence="13">
    <location>
        <begin position="121"/>
        <end position="286"/>
    </location>
</feature>
<dbReference type="STRING" id="1424334.W822_06985"/>
<dbReference type="InterPro" id="IPR002638">
    <property type="entry name" value="Quinolinate_PRibosylTrfase_C"/>
</dbReference>
<comment type="caution">
    <text evidence="15">The sequence shown here is derived from an EMBL/GenBank/DDBJ whole genome shotgun (WGS) entry which is preliminary data.</text>
</comment>
<evidence type="ECO:0000256" key="3">
    <source>
        <dbReference type="ARBA" id="ARBA00009400"/>
    </source>
</evidence>
<dbReference type="Proteomes" id="UP000018733">
    <property type="component" value="Unassembled WGS sequence"/>
</dbReference>
<dbReference type="UniPathway" id="UPA00253">
    <property type="reaction ID" value="UER00331"/>
</dbReference>
<evidence type="ECO:0000256" key="6">
    <source>
        <dbReference type="ARBA" id="ARBA00022642"/>
    </source>
</evidence>
<evidence type="ECO:0000256" key="2">
    <source>
        <dbReference type="ARBA" id="ARBA00004893"/>
    </source>
</evidence>
<dbReference type="InterPro" id="IPR022412">
    <property type="entry name" value="Quinolinate_PRibosylTrfase_N"/>
</dbReference>
<evidence type="ECO:0000256" key="7">
    <source>
        <dbReference type="ARBA" id="ARBA00022676"/>
    </source>
</evidence>
<keyword evidence="8 12" id="KW-0808">Transferase</keyword>
<dbReference type="NCBIfam" id="TIGR00078">
    <property type="entry name" value="nadC"/>
    <property type="match status" value="1"/>
</dbReference>
<comment type="catalytic activity">
    <reaction evidence="10">
        <text>nicotinate beta-D-ribonucleotide + CO2 + diphosphate = quinolinate + 5-phospho-alpha-D-ribose 1-diphosphate + 2 H(+)</text>
        <dbReference type="Rhea" id="RHEA:12733"/>
        <dbReference type="ChEBI" id="CHEBI:15378"/>
        <dbReference type="ChEBI" id="CHEBI:16526"/>
        <dbReference type="ChEBI" id="CHEBI:29959"/>
        <dbReference type="ChEBI" id="CHEBI:33019"/>
        <dbReference type="ChEBI" id="CHEBI:57502"/>
        <dbReference type="ChEBI" id="CHEBI:58017"/>
        <dbReference type="EC" id="2.4.2.19"/>
    </reaction>
</comment>
<dbReference type="PANTHER" id="PTHR32179:SF3">
    <property type="entry name" value="NICOTINATE-NUCLEOTIDE PYROPHOSPHORYLASE [CARBOXYLATING]"/>
    <property type="match status" value="1"/>
</dbReference>
<dbReference type="CDD" id="cd01572">
    <property type="entry name" value="QPRTase"/>
    <property type="match status" value="1"/>
</dbReference>
<dbReference type="InterPro" id="IPR036068">
    <property type="entry name" value="Nicotinate_pribotase-like_C"/>
</dbReference>
<dbReference type="FunFam" id="3.20.20.70:FF:000030">
    <property type="entry name" value="Nicotinate-nucleotide pyrophosphorylase, carboxylating"/>
    <property type="match status" value="1"/>
</dbReference>
<comment type="pathway">
    <text evidence="2">Cofactor biosynthesis; NAD(+) biosynthesis; nicotinate D-ribonucleotide from quinolinate: step 1/1.</text>
</comment>
<keyword evidence="7 12" id="KW-0328">Glycosyltransferase</keyword>
<comment type="similarity">
    <text evidence="3 12">Belongs to the NadC/ModD family.</text>
</comment>
<dbReference type="InterPro" id="IPR027277">
    <property type="entry name" value="NadC/ModD"/>
</dbReference>
<protein>
    <recommendedName>
        <fullName evidence="11">Probable nicotinate-nucleotide pyrophosphorylase [carboxylating]</fullName>
        <ecNumber evidence="5">2.4.2.19</ecNumber>
    </recommendedName>
    <alternativeName>
        <fullName evidence="9">Quinolinate phosphoribosyltransferase [decarboxylating]</fullName>
    </alternativeName>
</protein>
<evidence type="ECO:0000256" key="9">
    <source>
        <dbReference type="ARBA" id="ARBA00033102"/>
    </source>
</evidence>
<dbReference type="Gene3D" id="3.20.20.70">
    <property type="entry name" value="Aldolase class I"/>
    <property type="match status" value="1"/>
</dbReference>
<dbReference type="SUPFAM" id="SSF54675">
    <property type="entry name" value="Nicotinate/Quinolinate PRTase N-terminal domain-like"/>
    <property type="match status" value="1"/>
</dbReference>
<evidence type="ECO:0000256" key="5">
    <source>
        <dbReference type="ARBA" id="ARBA00011944"/>
    </source>
</evidence>
<feature type="domain" description="Quinolinate phosphoribosyl transferase N-terminal" evidence="14">
    <location>
        <begin position="34"/>
        <end position="119"/>
    </location>
</feature>
<dbReference type="Pfam" id="PF01729">
    <property type="entry name" value="QRPTase_C"/>
    <property type="match status" value="1"/>
</dbReference>
<dbReference type="FunFam" id="3.90.1170.20:FF:000001">
    <property type="entry name" value="Nicotinate-nucleotide diphosphorylase (Carboxylating)"/>
    <property type="match status" value="1"/>
</dbReference>
<evidence type="ECO:0000259" key="13">
    <source>
        <dbReference type="Pfam" id="PF01729"/>
    </source>
</evidence>
<sequence length="289" mass="30922">MNTMINPAAYELPDVILLPFVQGALAEDMGRKGDITSQATIDAGKQGTLHVVSRRPGVIAGMALARLAFEQINPAIRFEVIQPDGAQVQPGERLATVSGDIRSLLAAERTALNFLTHLSGIASLTAEMVKQVSHTSARITCTRKTIPGLRVLQKYAVRVGGGWNHRMALDDAMLIKDNHIALAGDLRSAIRLAQSHAGHLTPIELEVDTLEQLAIALEEGIKLVLLDNMDCDTLREAVAMCRGKAQTEASGGITPESVRAVAETGVDYIAIGYLTHSAKALDIGLDYEA</sequence>
<proteinExistence type="inferred from homology"/>
<name>V8QTG8_9BURK</name>
<dbReference type="GO" id="GO:0005737">
    <property type="term" value="C:cytoplasm"/>
    <property type="evidence" value="ECO:0007669"/>
    <property type="project" value="TreeGrafter"/>
</dbReference>
<dbReference type="PIRSF" id="PIRSF006250">
    <property type="entry name" value="NadC_ModD"/>
    <property type="match status" value="1"/>
</dbReference>
<dbReference type="GO" id="GO:0009435">
    <property type="term" value="P:NAD+ biosynthetic process"/>
    <property type="evidence" value="ECO:0007669"/>
    <property type="project" value="UniProtKB-UniPathway"/>
</dbReference>
<dbReference type="PATRIC" id="fig|1424334.3.peg.1395"/>
<keyword evidence="6" id="KW-0662">Pyridine nucleotide biosynthesis</keyword>
<evidence type="ECO:0000256" key="10">
    <source>
        <dbReference type="ARBA" id="ARBA00047445"/>
    </source>
</evidence>
<evidence type="ECO:0000313" key="15">
    <source>
        <dbReference type="EMBL" id="ETF02600.1"/>
    </source>
</evidence>
<evidence type="ECO:0000313" key="16">
    <source>
        <dbReference type="Proteomes" id="UP000018733"/>
    </source>
</evidence>
<comment type="subunit">
    <text evidence="4">Hexamer formed by 3 homodimers.</text>
</comment>
<evidence type="ECO:0000256" key="11">
    <source>
        <dbReference type="ARBA" id="ARBA00069173"/>
    </source>
</evidence>
<dbReference type="Pfam" id="PF02749">
    <property type="entry name" value="QRPTase_N"/>
    <property type="match status" value="1"/>
</dbReference>
<comment type="function">
    <text evidence="1">Involved in the catabolism of quinolinic acid (QA).</text>
</comment>
<dbReference type="PANTHER" id="PTHR32179">
    <property type="entry name" value="NICOTINATE-NUCLEOTIDE PYROPHOSPHORYLASE [CARBOXYLATING]"/>
    <property type="match status" value="1"/>
</dbReference>